<dbReference type="EMBL" id="BMNC01000003">
    <property type="protein sequence ID" value="GGM91248.1"/>
    <property type="molecule type" value="Genomic_DNA"/>
</dbReference>
<reference evidence="8" key="1">
    <citation type="journal article" date="2019" name="Int. J. Syst. Evol. Microbiol.">
        <title>The Global Catalogue of Microorganisms (GCM) 10K type strain sequencing project: providing services to taxonomists for standard genome sequencing and annotation.</title>
        <authorList>
            <consortium name="The Broad Institute Genomics Platform"/>
            <consortium name="The Broad Institute Genome Sequencing Center for Infectious Disease"/>
            <person name="Wu L."/>
            <person name="Ma J."/>
        </authorList>
    </citation>
    <scope>NUCLEOTIDE SEQUENCE [LARGE SCALE GENOMIC DNA]</scope>
    <source>
        <strain evidence="8">CGMCC 4.7319</strain>
    </source>
</reference>
<dbReference type="SUPFAM" id="SSF53187">
    <property type="entry name" value="Zn-dependent exopeptidases"/>
    <property type="match status" value="1"/>
</dbReference>
<dbReference type="Gene3D" id="3.40.630.10">
    <property type="entry name" value="Zn peptidases"/>
    <property type="match status" value="1"/>
</dbReference>
<dbReference type="InterPro" id="IPR010182">
    <property type="entry name" value="ArgE/DapE"/>
</dbReference>
<proteinExistence type="inferred from homology"/>
<evidence type="ECO:0000256" key="5">
    <source>
        <dbReference type="ARBA" id="ARBA00022833"/>
    </source>
</evidence>
<dbReference type="InterPro" id="IPR050072">
    <property type="entry name" value="Peptidase_M20A"/>
</dbReference>
<keyword evidence="3" id="KW-0479">Metal-binding</keyword>
<evidence type="ECO:0000313" key="7">
    <source>
        <dbReference type="EMBL" id="GGM91248.1"/>
    </source>
</evidence>
<keyword evidence="6" id="KW-0170">Cobalt</keyword>
<protein>
    <recommendedName>
        <fullName evidence="9">Acetylornithine deacetylase</fullName>
    </recommendedName>
</protein>
<evidence type="ECO:0000256" key="3">
    <source>
        <dbReference type="ARBA" id="ARBA00022723"/>
    </source>
</evidence>
<evidence type="ECO:0000256" key="2">
    <source>
        <dbReference type="ARBA" id="ARBA00006247"/>
    </source>
</evidence>
<gene>
    <name evidence="7" type="ORF">GCM10011609_30550</name>
</gene>
<comment type="caution">
    <text evidence="7">The sequence shown here is derived from an EMBL/GenBank/DDBJ whole genome shotgun (WGS) entry which is preliminary data.</text>
</comment>
<dbReference type="Pfam" id="PF01546">
    <property type="entry name" value="Peptidase_M20"/>
    <property type="match status" value="1"/>
</dbReference>
<comment type="similarity">
    <text evidence="2">Belongs to the peptidase M20A family.</text>
</comment>
<name>A0ABQ2HTN9_9PSEU</name>
<dbReference type="Proteomes" id="UP000597656">
    <property type="component" value="Unassembled WGS sequence"/>
</dbReference>
<sequence length="462" mass="48401">MRVRANLISRLVTINDVEAAALAAVDEAAIGRLLLDLLAVPSVTGSAAESEAQHVLAGHLERLDLDVDLWSMDLASLRAHPDFPGGEAPRTEAWGLVGCSRATGDGPTLILQGHVDVVPPGDVAQWDGDPFRPRAVGDVVHGRGACDMKAGVVAILAALAAIRAADARLRGQVSVHFVVSEEDGGLGAFGTIQRGHTGDACIITEPTSGALMVANGGALTFRIEVPGQATHGSTRYAGVSAIDAYLPIHAALARLETRRNADADPLMSGWKIPYPLSVGTVRAGDWASSVPDLLVAEGRLGVALGEDPAQARADLEACVAEACASDPWLRSHPAVVTWPGGQFASGRLPAAHPLAALVGDAHADVTRSARPAEQVRLTAVTCACTRERESRRCSTDPVTCGSPTARRSRCGSMRSSRWRGPWSWPPCGRSGDCPYGRCRERRGGTAWIPCSTPKPSNPPGAR</sequence>
<dbReference type="NCBIfam" id="TIGR01910">
    <property type="entry name" value="DapE-ArgE"/>
    <property type="match status" value="1"/>
</dbReference>
<organism evidence="7 8">
    <name type="scientific">Lentzea pudingi</name>
    <dbReference type="NCBI Taxonomy" id="1789439"/>
    <lineage>
        <taxon>Bacteria</taxon>
        <taxon>Bacillati</taxon>
        <taxon>Actinomycetota</taxon>
        <taxon>Actinomycetes</taxon>
        <taxon>Pseudonocardiales</taxon>
        <taxon>Pseudonocardiaceae</taxon>
        <taxon>Lentzea</taxon>
    </lineage>
</organism>
<accession>A0ABQ2HTN9</accession>
<dbReference type="InterPro" id="IPR036264">
    <property type="entry name" value="Bact_exopeptidase_dim_dom"/>
</dbReference>
<keyword evidence="8" id="KW-1185">Reference proteome</keyword>
<evidence type="ECO:0008006" key="9">
    <source>
        <dbReference type="Google" id="ProtNLM"/>
    </source>
</evidence>
<dbReference type="PANTHER" id="PTHR43808:SF25">
    <property type="entry name" value="PEPTIDASE M20 DIMERISATION DOMAIN-CONTAINING PROTEIN"/>
    <property type="match status" value="1"/>
</dbReference>
<dbReference type="SUPFAM" id="SSF55031">
    <property type="entry name" value="Bacterial exopeptidase dimerisation domain"/>
    <property type="match status" value="1"/>
</dbReference>
<evidence type="ECO:0000256" key="1">
    <source>
        <dbReference type="ARBA" id="ARBA00001947"/>
    </source>
</evidence>
<evidence type="ECO:0000313" key="8">
    <source>
        <dbReference type="Proteomes" id="UP000597656"/>
    </source>
</evidence>
<dbReference type="Gene3D" id="3.30.70.360">
    <property type="match status" value="1"/>
</dbReference>
<dbReference type="InterPro" id="IPR002933">
    <property type="entry name" value="Peptidase_M20"/>
</dbReference>
<keyword evidence="4" id="KW-0378">Hydrolase</keyword>
<keyword evidence="5" id="KW-0862">Zinc</keyword>
<comment type="cofactor">
    <cofactor evidence="1">
        <name>Zn(2+)</name>
        <dbReference type="ChEBI" id="CHEBI:29105"/>
    </cofactor>
</comment>
<evidence type="ECO:0000256" key="6">
    <source>
        <dbReference type="ARBA" id="ARBA00023285"/>
    </source>
</evidence>
<dbReference type="PANTHER" id="PTHR43808">
    <property type="entry name" value="ACETYLORNITHINE DEACETYLASE"/>
    <property type="match status" value="1"/>
</dbReference>
<evidence type="ECO:0000256" key="4">
    <source>
        <dbReference type="ARBA" id="ARBA00022801"/>
    </source>
</evidence>